<evidence type="ECO:0000256" key="1">
    <source>
        <dbReference type="SAM" id="Coils"/>
    </source>
</evidence>
<name>A0A9N9S9R6_9DIPT</name>
<reference evidence="2" key="1">
    <citation type="submission" date="2022-01" db="EMBL/GenBank/DDBJ databases">
        <authorList>
            <person name="King R."/>
        </authorList>
    </citation>
    <scope>NUCLEOTIDE SEQUENCE</scope>
</reference>
<gene>
    <name evidence="2" type="ORF">CHIRRI_LOCUS14195</name>
</gene>
<dbReference type="Proteomes" id="UP001153620">
    <property type="component" value="Chromosome 4"/>
</dbReference>
<dbReference type="OrthoDB" id="5877502at2759"/>
<keyword evidence="3" id="KW-1185">Reference proteome</keyword>
<sequence>MIWSTTIDKNCDSLFIKTISKSNKPLIGLEYIIEFDDLNNVLRPFYCTLCDTHCNELELIFHLTTHEHMIKYLELNFPSTMKILDASKKFNTISTFREQCLSKISERLQIYLVIPKVKKYSLKVFEACKDSIVKSINTVNNNFNEKSLGNSSMLLEGIDFDDDNLQTQNCCFFEIPNSSLRTRLKKFYESSDISEAKIHENYKKLRENPEKHPQYVEEWQNYYIRRYPDIVDLKIDSKSYNFKPEWIKYFILRLEELHYDEINRKNAQLREDLNLTQEVIHRDYEDKMVKIIGKSKTKNKLLDDSDSDNFIESCIRDPKIPRRPRKQRCFIDELHSMTNEQILDPKRYEFDAPGSVFSVCRQVLAFEDEIRVFENSIRKIYVKAAEMEKKKFFLSEELLMDDEILKLLSTIKDILRNGIDNKTIKKSSMRCAQRTVQQLYAMVFEVEYRKRRFLEMKKQENENKICRWRSCSPKRKYEDDKKKEIVEKRKKIKD</sequence>
<evidence type="ECO:0000313" key="2">
    <source>
        <dbReference type="EMBL" id="CAG9811386.1"/>
    </source>
</evidence>
<proteinExistence type="predicted"/>
<dbReference type="EMBL" id="OU895880">
    <property type="protein sequence ID" value="CAG9811386.1"/>
    <property type="molecule type" value="Genomic_DNA"/>
</dbReference>
<keyword evidence="1" id="KW-0175">Coiled coil</keyword>
<reference evidence="2" key="2">
    <citation type="submission" date="2022-10" db="EMBL/GenBank/DDBJ databases">
        <authorList>
            <consortium name="ENA_rothamsted_submissions"/>
            <consortium name="culmorum"/>
            <person name="King R."/>
        </authorList>
    </citation>
    <scope>NUCLEOTIDE SEQUENCE</scope>
</reference>
<feature type="coiled-coil region" evidence="1">
    <location>
        <begin position="252"/>
        <end position="279"/>
    </location>
</feature>
<protein>
    <submittedName>
        <fullName evidence="2">Uncharacterized protein</fullName>
    </submittedName>
</protein>
<accession>A0A9N9S9R6</accession>
<dbReference type="AlphaFoldDB" id="A0A9N9S9R6"/>
<evidence type="ECO:0000313" key="3">
    <source>
        <dbReference type="Proteomes" id="UP001153620"/>
    </source>
</evidence>
<organism evidence="2 3">
    <name type="scientific">Chironomus riparius</name>
    <dbReference type="NCBI Taxonomy" id="315576"/>
    <lineage>
        <taxon>Eukaryota</taxon>
        <taxon>Metazoa</taxon>
        <taxon>Ecdysozoa</taxon>
        <taxon>Arthropoda</taxon>
        <taxon>Hexapoda</taxon>
        <taxon>Insecta</taxon>
        <taxon>Pterygota</taxon>
        <taxon>Neoptera</taxon>
        <taxon>Endopterygota</taxon>
        <taxon>Diptera</taxon>
        <taxon>Nematocera</taxon>
        <taxon>Chironomoidea</taxon>
        <taxon>Chironomidae</taxon>
        <taxon>Chironominae</taxon>
        <taxon>Chironomus</taxon>
    </lineage>
</organism>